<accession>A0ACC2JQC1</accession>
<comment type="caution">
    <text evidence="1">The sequence shown here is derived from an EMBL/GenBank/DDBJ whole genome shotgun (WGS) entry which is preliminary data.</text>
</comment>
<evidence type="ECO:0000313" key="2">
    <source>
        <dbReference type="Proteomes" id="UP001153332"/>
    </source>
</evidence>
<name>A0ACC2JQC1_9PEZI</name>
<keyword evidence="2" id="KW-1185">Reference proteome</keyword>
<reference evidence="1" key="1">
    <citation type="submission" date="2022-12" db="EMBL/GenBank/DDBJ databases">
        <title>Genome Sequence of Lasiodiplodia mahajangana.</title>
        <authorList>
            <person name="Buettner E."/>
        </authorList>
    </citation>
    <scope>NUCLEOTIDE SEQUENCE</scope>
    <source>
        <strain evidence="1">VT137</strain>
    </source>
</reference>
<dbReference type="Proteomes" id="UP001153332">
    <property type="component" value="Unassembled WGS sequence"/>
</dbReference>
<protein>
    <submittedName>
        <fullName evidence="1">Uncharacterized protein</fullName>
    </submittedName>
</protein>
<dbReference type="EMBL" id="JAPUUL010000754">
    <property type="protein sequence ID" value="KAJ8129463.1"/>
    <property type="molecule type" value="Genomic_DNA"/>
</dbReference>
<organism evidence="1 2">
    <name type="scientific">Lasiodiplodia mahajangana</name>
    <dbReference type="NCBI Taxonomy" id="1108764"/>
    <lineage>
        <taxon>Eukaryota</taxon>
        <taxon>Fungi</taxon>
        <taxon>Dikarya</taxon>
        <taxon>Ascomycota</taxon>
        <taxon>Pezizomycotina</taxon>
        <taxon>Dothideomycetes</taxon>
        <taxon>Dothideomycetes incertae sedis</taxon>
        <taxon>Botryosphaeriales</taxon>
        <taxon>Botryosphaeriaceae</taxon>
        <taxon>Lasiodiplodia</taxon>
    </lineage>
</organism>
<sequence length="641" mass="70864">MNIISWLEGIDTEVSSNADPQQLPETRKRRQQQQMATPTASTTDSPSAVLPPTKRQRPDDDNEGDVDLDRTPRARSGKALSISDIGSYSSNNSRISPTKRLAKLELAPDSPISTQQIIRTDHRIPAELKTILRDLDSFQNRNGIVPEYLAAEIQTCAEYNDDFYNFVPSTFERSDGATPFSISSPQLSLHQILKVFKSAKECLNEDHAKATWNTLVHWPVFELALGSIADVSERARPASAPGHGTETAQPASVPEDRTEDQGREDQVRVCGMPCTAARITGHARGSKMVDYCIFIEPGLDEAAKINELRERWEYINHTDYNPLRRRPIVLSAESKKPGEGFKNAQLQLSVWQAAQWRFLLDLLAGESEGTQVPAAIPFLPALIIQGHDWYFAASTRFNNETILWIKQPIGATESILGIFQIIHALRHIAAWIRTTYWPCVVALLGGANAHDVEMNHWGTLDFGTGQIKCTDNTHDRNHTLGGPPRKIIGTSGLASCSGVVILTQDCAVVAHYSEGGIGDDFVQHLVGNRAQLQTGRAWIMHCRNERPADDSAATDDDELGRNLYATLNEDLGMPTSNITMLKYKPPRDPVPPNDPWSEQGEGTIVVDGRNSPAQMATVYAQGYHAIEYGTVPEPAEPEEPQ</sequence>
<gene>
    <name evidence="1" type="ORF">O1611_g4167</name>
</gene>
<proteinExistence type="predicted"/>
<evidence type="ECO:0000313" key="1">
    <source>
        <dbReference type="EMBL" id="KAJ8129463.1"/>
    </source>
</evidence>